<gene>
    <name evidence="3" type="ORF">DFR87_09425</name>
</gene>
<evidence type="ECO:0000259" key="2">
    <source>
        <dbReference type="Pfam" id="PF01370"/>
    </source>
</evidence>
<dbReference type="GeneID" id="36835561"/>
<dbReference type="Pfam" id="PF01370">
    <property type="entry name" value="Epimerase"/>
    <property type="match status" value="1"/>
</dbReference>
<dbReference type="Gene3D" id="3.40.50.720">
    <property type="entry name" value="NAD(P)-binding Rossmann-like Domain"/>
    <property type="match status" value="1"/>
</dbReference>
<dbReference type="KEGG" id="mhk:DFR87_09425"/>
<dbReference type="InterPro" id="IPR005888">
    <property type="entry name" value="dTDP_Gluc_deHydtase"/>
</dbReference>
<dbReference type="Proteomes" id="UP000247586">
    <property type="component" value="Chromosome"/>
</dbReference>
<dbReference type="GO" id="GO:0008460">
    <property type="term" value="F:dTDP-glucose 4,6-dehydratase activity"/>
    <property type="evidence" value="ECO:0007669"/>
    <property type="project" value="InterPro"/>
</dbReference>
<evidence type="ECO:0000313" key="3">
    <source>
        <dbReference type="EMBL" id="AWR99873.1"/>
    </source>
</evidence>
<evidence type="ECO:0000313" key="4">
    <source>
        <dbReference type="Proteomes" id="UP000247586"/>
    </source>
</evidence>
<organism evidence="3 4">
    <name type="scientific">Metallosphaera hakonensis JCM 8857 = DSM 7519</name>
    <dbReference type="NCBI Taxonomy" id="1293036"/>
    <lineage>
        <taxon>Archaea</taxon>
        <taxon>Thermoproteota</taxon>
        <taxon>Thermoprotei</taxon>
        <taxon>Sulfolobales</taxon>
        <taxon>Sulfolobaceae</taxon>
        <taxon>Metallosphaera</taxon>
    </lineage>
</organism>
<feature type="domain" description="NAD-dependent epimerase/dehydratase" evidence="2">
    <location>
        <begin position="3"/>
        <end position="227"/>
    </location>
</feature>
<dbReference type="RefSeq" id="WP_054837348.1">
    <property type="nucleotide sequence ID" value="NZ_BBBA01000046.1"/>
</dbReference>
<dbReference type="InterPro" id="IPR001509">
    <property type="entry name" value="Epimerase_deHydtase"/>
</dbReference>
<proteinExistence type="inferred from homology"/>
<dbReference type="PANTHER" id="PTHR43000">
    <property type="entry name" value="DTDP-D-GLUCOSE 4,6-DEHYDRATASE-RELATED"/>
    <property type="match status" value="1"/>
</dbReference>
<dbReference type="EMBL" id="CP029287">
    <property type="protein sequence ID" value="AWR99873.1"/>
    <property type="molecule type" value="Genomic_DNA"/>
</dbReference>
<dbReference type="CDD" id="cd05246">
    <property type="entry name" value="dTDP_GD_SDR_e"/>
    <property type="match status" value="1"/>
</dbReference>
<name>A0A2U9IV51_9CREN</name>
<protein>
    <submittedName>
        <fullName evidence="3">dTDP-glucose 4,6-dehydratase</fullName>
    </submittedName>
</protein>
<dbReference type="AlphaFoldDB" id="A0A2U9IV51"/>
<dbReference type="InterPro" id="IPR036291">
    <property type="entry name" value="NAD(P)-bd_dom_sf"/>
</dbReference>
<keyword evidence="4" id="KW-1185">Reference proteome</keyword>
<dbReference type="OrthoDB" id="4907at2157"/>
<dbReference type="STRING" id="1293036.GCA_001315825_02876"/>
<dbReference type="Gene3D" id="3.90.25.10">
    <property type="entry name" value="UDP-galactose 4-epimerase, domain 1"/>
    <property type="match status" value="1"/>
</dbReference>
<sequence>MKVMIVGGAGFIGSAFVREANRRGMKPLVADLLTYAGRRENLVGTDHDFVRADVRSEDIHGLIKEFSPDVVVNFAAETHVDRSIYKPQEFVTTNVLGSVNLLEAARKFDFSYVHISTDEVYGEECGDENSPLRPSSPYSASKASADLFVKAYVRTYGIKSVIVRPSNNYGPRQFPEKLIPKVIIRTLLDTHVPIYGDGKTERDWIYVEDTAKVILDLVERGEMRGEVHNIPGGQRYSVVDVIKMVGEVMGKDVRVKFVNDRPGHDRRYCMTSKLRYTVTPIREGLRKTVEWYLENRWWWEPLTNDKFFLDDEPWRV</sequence>
<evidence type="ECO:0000256" key="1">
    <source>
        <dbReference type="ARBA" id="ARBA00007637"/>
    </source>
</evidence>
<accession>A0A2U9IV51</accession>
<comment type="similarity">
    <text evidence="1">Belongs to the NAD(P)-dependent epimerase/dehydratase family.</text>
</comment>
<dbReference type="SUPFAM" id="SSF51735">
    <property type="entry name" value="NAD(P)-binding Rossmann-fold domains"/>
    <property type="match status" value="1"/>
</dbReference>
<reference evidence="3" key="1">
    <citation type="submission" date="2018-05" db="EMBL/GenBank/DDBJ databases">
        <title>Complete Genome Sequences of Extremely Thermoacidophilic, Metal-Mobilizing Type-Strain Members of the Archaeal Family Sulfolobaceae: Acidianus brierleyi DSM-1651T, Acidianus sulfidivorans DSM-18786T, Metallosphaera hakonensis DSM-7519T, and Metallosphaera prunae DSM-10039T.</title>
        <authorList>
            <person name="Counts J.A."/>
            <person name="Kelly R.M."/>
        </authorList>
    </citation>
    <scope>NUCLEOTIDE SEQUENCE [LARGE SCALE GENOMIC DNA]</scope>
    <source>
        <strain evidence="3">HO1-1</strain>
    </source>
</reference>
<dbReference type="GO" id="GO:0009225">
    <property type="term" value="P:nucleotide-sugar metabolic process"/>
    <property type="evidence" value="ECO:0007669"/>
    <property type="project" value="InterPro"/>
</dbReference>